<name>A0A8S5N313_9CAUD</name>
<organism evidence="1">
    <name type="scientific">Siphoviridae sp. ctRuT6</name>
    <dbReference type="NCBI Taxonomy" id="2826339"/>
    <lineage>
        <taxon>Viruses</taxon>
        <taxon>Duplodnaviria</taxon>
        <taxon>Heunggongvirae</taxon>
        <taxon>Uroviricota</taxon>
        <taxon>Caudoviricetes</taxon>
    </lineage>
</organism>
<dbReference type="EMBL" id="BK015049">
    <property type="protein sequence ID" value="DAD88872.1"/>
    <property type="molecule type" value="Genomic_DNA"/>
</dbReference>
<proteinExistence type="predicted"/>
<accession>A0A8S5N313</accession>
<reference evidence="1" key="1">
    <citation type="journal article" date="2021" name="Proc. Natl. Acad. Sci. U.S.A.">
        <title>A Catalog of Tens of Thousands of Viruses from Human Metagenomes Reveals Hidden Associations with Chronic Diseases.</title>
        <authorList>
            <person name="Tisza M.J."/>
            <person name="Buck C.B."/>
        </authorList>
    </citation>
    <scope>NUCLEOTIDE SEQUENCE</scope>
    <source>
        <strain evidence="1">CtRuT6</strain>
    </source>
</reference>
<evidence type="ECO:0000313" key="1">
    <source>
        <dbReference type="EMBL" id="DAD88872.1"/>
    </source>
</evidence>
<protein>
    <submittedName>
        <fullName evidence="1">NPR1 interacting</fullName>
    </submittedName>
</protein>
<sequence length="29" mass="3506">MNKFFYLIRRTIIYDKGNTESCNDKNYGT</sequence>